<dbReference type="EMBL" id="CP025408">
    <property type="protein sequence ID" value="AUH34160.1"/>
    <property type="molecule type" value="Genomic_DNA"/>
</dbReference>
<dbReference type="InterPro" id="IPR008767">
    <property type="entry name" value="Phage_SPP1_head-tail_adaptor"/>
</dbReference>
<reference evidence="1 2" key="1">
    <citation type="submission" date="2017-12" db="EMBL/GenBank/DDBJ databases">
        <authorList>
            <person name="Hurst M.R.H."/>
        </authorList>
    </citation>
    <scope>NUCLEOTIDE SEQUENCE [LARGE SCALE GENOMIC DNA]</scope>
    <source>
        <strain evidence="1 2">BM15</strain>
    </source>
</reference>
<dbReference type="Gene3D" id="2.40.10.270">
    <property type="entry name" value="Bacteriophage SPP1 head-tail adaptor protein"/>
    <property type="match status" value="1"/>
</dbReference>
<protein>
    <submittedName>
        <fullName evidence="1">Phage tail protein</fullName>
    </submittedName>
</protein>
<evidence type="ECO:0000313" key="2">
    <source>
        <dbReference type="Proteomes" id="UP000233742"/>
    </source>
</evidence>
<proteinExistence type="predicted"/>
<dbReference type="Proteomes" id="UP000233742">
    <property type="component" value="Chromosome"/>
</dbReference>
<dbReference type="KEGG" id="paro:CUV01_12830"/>
<sequence length="112" mass="12454">MAEPRLNVPLVLESPVRQSDGMGGHRLAWQTVGKIWAEMRAGSGRERSGQAGAQSVVRWRIVTRAAVSGDPRRPGPEQRLRLGERVFRIEAVAESDPDGRYLTCFAREEDQA</sequence>
<evidence type="ECO:0000313" key="1">
    <source>
        <dbReference type="EMBL" id="AUH34160.1"/>
    </source>
</evidence>
<name>A0A2K9EGR1_9RHOB</name>
<dbReference type="InterPro" id="IPR038666">
    <property type="entry name" value="SSP1_head-tail_sf"/>
</dbReference>
<organism evidence="1 2">
    <name type="scientific">Paracoccus tegillarcae</name>
    <dbReference type="NCBI Taxonomy" id="1529068"/>
    <lineage>
        <taxon>Bacteria</taxon>
        <taxon>Pseudomonadati</taxon>
        <taxon>Pseudomonadota</taxon>
        <taxon>Alphaproteobacteria</taxon>
        <taxon>Rhodobacterales</taxon>
        <taxon>Paracoccaceae</taxon>
        <taxon>Paracoccus</taxon>
    </lineage>
</organism>
<accession>A0A2K9EGR1</accession>
<dbReference type="AlphaFoldDB" id="A0A2K9EGR1"/>
<keyword evidence="2" id="KW-1185">Reference proteome</keyword>
<dbReference type="OrthoDB" id="7570189at2"/>
<dbReference type="RefSeq" id="WP_101460824.1">
    <property type="nucleotide sequence ID" value="NZ_CP025408.1"/>
</dbReference>
<gene>
    <name evidence="1" type="ORF">CUV01_12830</name>
</gene>
<dbReference type="Pfam" id="PF05521">
    <property type="entry name" value="Phage_HCP"/>
    <property type="match status" value="1"/>
</dbReference>